<proteinExistence type="predicted"/>
<sequence length="71" mass="7920">MKHICQAVAAAYPEIKLYALLIDERPEEVTDFKRSVTAKVHASSSDESYAHYARVADNLLQTARRQAGEGQ</sequence>
<name>A0A6F8X852_9GAMM</name>
<dbReference type="InterPro" id="IPR004665">
    <property type="entry name" value="Term_rho"/>
</dbReference>
<protein>
    <submittedName>
        <fullName evidence="1">Uncharacterized protein</fullName>
    </submittedName>
</protein>
<dbReference type="GO" id="GO:0003723">
    <property type="term" value="F:RNA binding"/>
    <property type="evidence" value="ECO:0007669"/>
    <property type="project" value="InterPro"/>
</dbReference>
<evidence type="ECO:0000313" key="2">
    <source>
        <dbReference type="Proteomes" id="UP000501053"/>
    </source>
</evidence>
<dbReference type="EMBL" id="AP022869">
    <property type="protein sequence ID" value="BCB69855.1"/>
    <property type="molecule type" value="Genomic_DNA"/>
</dbReference>
<dbReference type="Gene3D" id="3.40.50.300">
    <property type="entry name" value="P-loop containing nucleotide triphosphate hydrolases"/>
    <property type="match status" value="1"/>
</dbReference>
<accession>A0A6F8X852</accession>
<dbReference type="InterPro" id="IPR027417">
    <property type="entry name" value="P-loop_NTPase"/>
</dbReference>
<gene>
    <name evidence="1" type="ORF">HMEPL2_02060</name>
</gene>
<dbReference type="PANTHER" id="PTHR46425:SF1">
    <property type="entry name" value="TRANSCRIPTION TERMINATION FACTOR RHO"/>
    <property type="match status" value="1"/>
</dbReference>
<dbReference type="PANTHER" id="PTHR46425">
    <property type="entry name" value="TRANSCRIPTION TERMINATION FACTOR RHO"/>
    <property type="match status" value="1"/>
</dbReference>
<dbReference type="GO" id="GO:0005524">
    <property type="term" value="F:ATP binding"/>
    <property type="evidence" value="ECO:0007669"/>
    <property type="project" value="InterPro"/>
</dbReference>
<dbReference type="AlphaFoldDB" id="A0A6F8X852"/>
<dbReference type="Proteomes" id="UP000501053">
    <property type="component" value="Chromosome"/>
</dbReference>
<dbReference type="GO" id="GO:0008186">
    <property type="term" value="F:ATP-dependent activity, acting on RNA"/>
    <property type="evidence" value="ECO:0007669"/>
    <property type="project" value="InterPro"/>
</dbReference>
<evidence type="ECO:0000313" key="1">
    <source>
        <dbReference type="EMBL" id="BCB69855.1"/>
    </source>
</evidence>
<reference evidence="1 2" key="1">
    <citation type="submission" date="2020-03" db="EMBL/GenBank/DDBJ databases">
        <title>Complete Genome Sequence of Halomonas meridiana strain Eplume2, isolated from hydrothermal-plume in the north east Pacific Ocean.</title>
        <authorList>
            <person name="Kurihara Y."/>
            <person name="Kawai S."/>
            <person name="Sakai A."/>
            <person name="Galipon J."/>
            <person name="Arakawa K."/>
        </authorList>
    </citation>
    <scope>NUCLEOTIDE SEQUENCE [LARGE SCALE GENOMIC DNA]</scope>
    <source>
        <strain evidence="1 2">Eplume2</strain>
    </source>
</reference>
<organism evidence="1 2">
    <name type="scientific">Vreelandella aquamarina</name>
    <dbReference type="NCBI Taxonomy" id="77097"/>
    <lineage>
        <taxon>Bacteria</taxon>
        <taxon>Pseudomonadati</taxon>
        <taxon>Pseudomonadota</taxon>
        <taxon>Gammaproteobacteria</taxon>
        <taxon>Oceanospirillales</taxon>
        <taxon>Halomonadaceae</taxon>
        <taxon>Vreelandella</taxon>
    </lineage>
</organism>
<dbReference type="GO" id="GO:0006353">
    <property type="term" value="P:DNA-templated transcription termination"/>
    <property type="evidence" value="ECO:0007669"/>
    <property type="project" value="InterPro"/>
</dbReference>
<keyword evidence="2" id="KW-1185">Reference proteome</keyword>